<keyword evidence="1" id="KW-0472">Membrane</keyword>
<dbReference type="AlphaFoldDB" id="A0A510K1U6"/>
<organism evidence="2 3">
    <name type="scientific">Leptotrichia trevisanii</name>
    <dbReference type="NCBI Taxonomy" id="109328"/>
    <lineage>
        <taxon>Bacteria</taxon>
        <taxon>Fusobacteriati</taxon>
        <taxon>Fusobacteriota</taxon>
        <taxon>Fusobacteriia</taxon>
        <taxon>Fusobacteriales</taxon>
        <taxon>Leptotrichiaceae</taxon>
        <taxon>Leptotrichia</taxon>
    </lineage>
</organism>
<keyword evidence="1" id="KW-0812">Transmembrane</keyword>
<dbReference type="Proteomes" id="UP000422644">
    <property type="component" value="Chromosome"/>
</dbReference>
<accession>A0A510K1U6</accession>
<evidence type="ECO:0000256" key="1">
    <source>
        <dbReference type="SAM" id="Phobius"/>
    </source>
</evidence>
<protein>
    <submittedName>
        <fullName evidence="2">Membrane protein</fullName>
    </submittedName>
</protein>
<evidence type="ECO:0000313" key="3">
    <source>
        <dbReference type="Proteomes" id="UP000422644"/>
    </source>
</evidence>
<reference evidence="2 3" key="1">
    <citation type="submission" date="2019-07" db="EMBL/GenBank/DDBJ databases">
        <title>Complete Genome Sequence of Leptotrichia trevisanii Strain JMUB3870.</title>
        <authorList>
            <person name="Watanabe S."/>
            <person name="Cui L."/>
        </authorList>
    </citation>
    <scope>NUCLEOTIDE SEQUENCE [LARGE SCALE GENOMIC DNA]</scope>
    <source>
        <strain evidence="2 3">JMUB3870</strain>
    </source>
</reference>
<gene>
    <name evidence="2" type="ORF">JMUB3870_1305</name>
</gene>
<feature type="transmembrane region" description="Helical" evidence="1">
    <location>
        <begin position="6"/>
        <end position="37"/>
    </location>
</feature>
<dbReference type="EMBL" id="AP019831">
    <property type="protein sequence ID" value="BBM45187.1"/>
    <property type="molecule type" value="Genomic_DNA"/>
</dbReference>
<keyword evidence="1" id="KW-1133">Transmembrane helix</keyword>
<sequence length="46" mass="5215">MILSIVAIILVIFIILIAILITVEIMLTMIYVGLLFFSKCFKALKK</sequence>
<name>A0A510K1U6_9FUSO</name>
<proteinExistence type="predicted"/>
<evidence type="ECO:0000313" key="2">
    <source>
        <dbReference type="EMBL" id="BBM45187.1"/>
    </source>
</evidence>
<keyword evidence="3" id="KW-1185">Reference proteome</keyword>